<evidence type="ECO:0000313" key="3">
    <source>
        <dbReference type="EMBL" id="KAF2892026.1"/>
    </source>
</evidence>
<reference evidence="3" key="1">
    <citation type="submission" date="2019-08" db="EMBL/GenBank/DDBJ databases">
        <title>The genome of the North American firefly Photinus pyralis.</title>
        <authorList>
            <consortium name="Photinus pyralis genome working group"/>
            <person name="Fallon T.R."/>
            <person name="Sander Lower S.E."/>
            <person name="Weng J.-K."/>
        </authorList>
    </citation>
    <scope>NUCLEOTIDE SEQUENCE</scope>
    <source>
        <strain evidence="3">TRF0915ILg1</strain>
        <tissue evidence="3">Whole body</tissue>
    </source>
</reference>
<evidence type="ECO:0000256" key="1">
    <source>
        <dbReference type="RuleBase" id="RU363097"/>
    </source>
</evidence>
<dbReference type="EMBL" id="VTPC01015901">
    <property type="protein sequence ID" value="KAF2892026.1"/>
    <property type="molecule type" value="Genomic_DNA"/>
</dbReference>
<dbReference type="Pfam" id="PF07993">
    <property type="entry name" value="NAD_binding_4"/>
    <property type="match status" value="1"/>
</dbReference>
<name>A0A8K0CUT2_IGNLU</name>
<gene>
    <name evidence="3" type="ORF">ILUMI_14147</name>
</gene>
<dbReference type="PANTHER" id="PTHR11011:SF61">
    <property type="entry name" value="FATTY ACYL-COA REDUCTASE"/>
    <property type="match status" value="1"/>
</dbReference>
<keyword evidence="1" id="KW-0560">Oxidoreductase</keyword>
<feature type="non-terminal residue" evidence="3">
    <location>
        <position position="117"/>
    </location>
</feature>
<keyword evidence="1" id="KW-0444">Lipid biosynthesis</keyword>
<sequence>MKGSEKDKGKLMFVFIVVPIWKEPLPGWSDNINGPTGLLIAAGKGVLRTMFCDSQGYADFLPVDVAVNILMLTTMDYMVYRERRIYNCTSSFEYKVTWSDITEIGRKLVSTRIPLNG</sequence>
<dbReference type="Proteomes" id="UP000801492">
    <property type="component" value="Unassembled WGS sequence"/>
</dbReference>
<dbReference type="InterPro" id="IPR013120">
    <property type="entry name" value="FAR_NAD-bd"/>
</dbReference>
<comment type="function">
    <text evidence="1">Catalyzes the reduction of fatty acyl-CoA to fatty alcohols.</text>
</comment>
<comment type="caution">
    <text evidence="3">The sequence shown here is derived from an EMBL/GenBank/DDBJ whole genome shotgun (WGS) entry which is preliminary data.</text>
</comment>
<dbReference type="AlphaFoldDB" id="A0A8K0CUT2"/>
<keyword evidence="1" id="KW-0521">NADP</keyword>
<dbReference type="EC" id="1.2.1.84" evidence="1"/>
<dbReference type="GO" id="GO:0035336">
    <property type="term" value="P:long-chain fatty-acyl-CoA metabolic process"/>
    <property type="evidence" value="ECO:0007669"/>
    <property type="project" value="TreeGrafter"/>
</dbReference>
<evidence type="ECO:0000313" key="4">
    <source>
        <dbReference type="Proteomes" id="UP000801492"/>
    </source>
</evidence>
<organism evidence="3 4">
    <name type="scientific">Ignelater luminosus</name>
    <name type="common">Cucubano</name>
    <name type="synonym">Pyrophorus luminosus</name>
    <dbReference type="NCBI Taxonomy" id="2038154"/>
    <lineage>
        <taxon>Eukaryota</taxon>
        <taxon>Metazoa</taxon>
        <taxon>Ecdysozoa</taxon>
        <taxon>Arthropoda</taxon>
        <taxon>Hexapoda</taxon>
        <taxon>Insecta</taxon>
        <taxon>Pterygota</taxon>
        <taxon>Neoptera</taxon>
        <taxon>Endopterygota</taxon>
        <taxon>Coleoptera</taxon>
        <taxon>Polyphaga</taxon>
        <taxon>Elateriformia</taxon>
        <taxon>Elateroidea</taxon>
        <taxon>Elateridae</taxon>
        <taxon>Agrypninae</taxon>
        <taxon>Pyrophorini</taxon>
        <taxon>Ignelater</taxon>
    </lineage>
</organism>
<dbReference type="PANTHER" id="PTHR11011">
    <property type="entry name" value="MALE STERILITY PROTEIN 2-RELATED"/>
    <property type="match status" value="1"/>
</dbReference>
<proteinExistence type="inferred from homology"/>
<keyword evidence="4" id="KW-1185">Reference proteome</keyword>
<comment type="similarity">
    <text evidence="1">Belongs to the fatty acyl-CoA reductase family.</text>
</comment>
<keyword evidence="1" id="KW-0443">Lipid metabolism</keyword>
<dbReference type="InterPro" id="IPR026055">
    <property type="entry name" value="FAR"/>
</dbReference>
<dbReference type="OrthoDB" id="429813at2759"/>
<dbReference type="GO" id="GO:0102965">
    <property type="term" value="F:alcohol-forming long-chain fatty acyl-CoA reductase activity"/>
    <property type="evidence" value="ECO:0007669"/>
    <property type="project" value="UniProtKB-EC"/>
</dbReference>
<dbReference type="Gene3D" id="3.40.50.720">
    <property type="entry name" value="NAD(P)-binding Rossmann-like Domain"/>
    <property type="match status" value="1"/>
</dbReference>
<feature type="domain" description="Thioester reductase (TE)" evidence="2">
    <location>
        <begin position="20"/>
        <end position="69"/>
    </location>
</feature>
<protein>
    <recommendedName>
        <fullName evidence="1">Fatty acyl-CoA reductase</fullName>
        <ecNumber evidence="1">1.2.1.84</ecNumber>
    </recommendedName>
</protein>
<dbReference type="GO" id="GO:0005777">
    <property type="term" value="C:peroxisome"/>
    <property type="evidence" value="ECO:0007669"/>
    <property type="project" value="TreeGrafter"/>
</dbReference>
<dbReference type="GO" id="GO:0080019">
    <property type="term" value="F:alcohol-forming very long-chain fatty acyl-CoA reductase activity"/>
    <property type="evidence" value="ECO:0007669"/>
    <property type="project" value="InterPro"/>
</dbReference>
<accession>A0A8K0CUT2</accession>
<evidence type="ECO:0000259" key="2">
    <source>
        <dbReference type="Pfam" id="PF07993"/>
    </source>
</evidence>
<comment type="catalytic activity">
    <reaction evidence="1">
        <text>a long-chain fatty acyl-CoA + 2 NADPH + 2 H(+) = a long-chain primary fatty alcohol + 2 NADP(+) + CoA</text>
        <dbReference type="Rhea" id="RHEA:52716"/>
        <dbReference type="ChEBI" id="CHEBI:15378"/>
        <dbReference type="ChEBI" id="CHEBI:57287"/>
        <dbReference type="ChEBI" id="CHEBI:57783"/>
        <dbReference type="ChEBI" id="CHEBI:58349"/>
        <dbReference type="ChEBI" id="CHEBI:77396"/>
        <dbReference type="ChEBI" id="CHEBI:83139"/>
        <dbReference type="EC" id="1.2.1.84"/>
    </reaction>
</comment>